<dbReference type="SUPFAM" id="SSF63748">
    <property type="entry name" value="Tudor/PWWP/MBT"/>
    <property type="match status" value="1"/>
</dbReference>
<dbReference type="InterPro" id="IPR035437">
    <property type="entry name" value="SNase_OB-fold_sf"/>
</dbReference>
<dbReference type="PANTHER" id="PTHR22948:SF76">
    <property type="entry name" value="FI20010P1-RELATED"/>
    <property type="match status" value="1"/>
</dbReference>
<organism evidence="2 3">
    <name type="scientific">Callosobruchus maculatus</name>
    <name type="common">Southern cowpea weevil</name>
    <name type="synonym">Pulse bruchid</name>
    <dbReference type="NCBI Taxonomy" id="64391"/>
    <lineage>
        <taxon>Eukaryota</taxon>
        <taxon>Metazoa</taxon>
        <taxon>Ecdysozoa</taxon>
        <taxon>Arthropoda</taxon>
        <taxon>Hexapoda</taxon>
        <taxon>Insecta</taxon>
        <taxon>Pterygota</taxon>
        <taxon>Neoptera</taxon>
        <taxon>Endopterygota</taxon>
        <taxon>Coleoptera</taxon>
        <taxon>Polyphaga</taxon>
        <taxon>Cucujiformia</taxon>
        <taxon>Chrysomeloidea</taxon>
        <taxon>Chrysomelidae</taxon>
        <taxon>Bruchinae</taxon>
        <taxon>Bruchini</taxon>
        <taxon>Callosobruchus</taxon>
    </lineage>
</organism>
<dbReference type="PROSITE" id="PS50304">
    <property type="entry name" value="TUDOR"/>
    <property type="match status" value="1"/>
</dbReference>
<dbReference type="PANTHER" id="PTHR22948">
    <property type="entry name" value="TUDOR DOMAIN CONTAINING PROTEIN"/>
    <property type="match status" value="1"/>
</dbReference>
<dbReference type="OrthoDB" id="10034606at2759"/>
<dbReference type="Pfam" id="PF00567">
    <property type="entry name" value="TUDOR"/>
    <property type="match status" value="1"/>
</dbReference>
<name>A0A653CZI7_CALMS</name>
<dbReference type="Proteomes" id="UP000410492">
    <property type="component" value="Unassembled WGS sequence"/>
</dbReference>
<reference evidence="2 3" key="1">
    <citation type="submission" date="2019-01" db="EMBL/GenBank/DDBJ databases">
        <authorList>
            <person name="Sayadi A."/>
        </authorList>
    </citation>
    <scope>NUCLEOTIDE SEQUENCE [LARGE SCALE GENOMIC DNA]</scope>
</reference>
<proteinExistence type="predicted"/>
<dbReference type="GO" id="GO:0005737">
    <property type="term" value="C:cytoplasm"/>
    <property type="evidence" value="ECO:0007669"/>
    <property type="project" value="UniProtKB-ARBA"/>
</dbReference>
<sequence>MPDLFKLFLRKYVVVVVLWVSYRILELLPEHLLLFLHVRFTKLLQICGIMCSTTEVPYPNIMDTNEICEIKIFNLYSPSRFWVVVNFESLKVFTNYLNHHYQQKRRELSKIEKLQICMVCHNKAYYRAIVLPVAYYGKKRLRVFLLDYGIFTHVTRENVFCIETKHINVPRFAIRCCLAYIKNLDKSKPWTISELKTFCEIIASKRIFMKIFETDMQHKTCYVDIFRTCKNSLESCSSILVSLGLAAFNSETETEIAGGKTEDCDVKYKRVLKYMHLFPTFQALETGIVPYSLWEHNLLKDCLPKDVLYQTYYEFIGGDQK</sequence>
<dbReference type="EMBL" id="CAACVG010009390">
    <property type="protein sequence ID" value="VEN53110.1"/>
    <property type="molecule type" value="Genomic_DNA"/>
</dbReference>
<dbReference type="InterPro" id="IPR002999">
    <property type="entry name" value="Tudor"/>
</dbReference>
<dbReference type="Gene3D" id="2.30.30.140">
    <property type="match status" value="1"/>
</dbReference>
<dbReference type="AlphaFoldDB" id="A0A653CZI7"/>
<feature type="domain" description="Tudor" evidence="1">
    <location>
        <begin position="110"/>
        <end position="169"/>
    </location>
</feature>
<evidence type="ECO:0000313" key="2">
    <source>
        <dbReference type="EMBL" id="VEN53110.1"/>
    </source>
</evidence>
<dbReference type="Gene3D" id="2.40.50.90">
    <property type="match status" value="1"/>
</dbReference>
<gene>
    <name evidence="2" type="ORF">CALMAC_LOCUS13025</name>
</gene>
<protein>
    <recommendedName>
        <fullName evidence="1">Tudor domain-containing protein</fullName>
    </recommendedName>
</protein>
<dbReference type="InterPro" id="IPR050621">
    <property type="entry name" value="Tudor_domain_containing"/>
</dbReference>
<accession>A0A653CZI7</accession>
<evidence type="ECO:0000259" key="1">
    <source>
        <dbReference type="PROSITE" id="PS50304"/>
    </source>
</evidence>
<evidence type="ECO:0000313" key="3">
    <source>
        <dbReference type="Proteomes" id="UP000410492"/>
    </source>
</evidence>
<keyword evidence="3" id="KW-1185">Reference proteome</keyword>